<evidence type="ECO:0000256" key="1">
    <source>
        <dbReference type="SAM" id="MobiDB-lite"/>
    </source>
</evidence>
<proteinExistence type="predicted"/>
<protein>
    <submittedName>
        <fullName evidence="2">Uncharacterized protein</fullName>
    </submittedName>
</protein>
<gene>
    <name evidence="2" type="ORF">GLX27_003652</name>
</gene>
<accession>A0ABY8EV12</accession>
<feature type="compositionally biased region" description="Basic residues" evidence="1">
    <location>
        <begin position="93"/>
        <end position="106"/>
    </location>
</feature>
<dbReference type="Proteomes" id="UP000818624">
    <property type="component" value="Chromosome 3"/>
</dbReference>
<feature type="region of interest" description="Disordered" evidence="1">
    <location>
        <begin position="1"/>
        <end position="115"/>
    </location>
</feature>
<organism evidence="2 3">
    <name type="scientific">Malassezia furfur</name>
    <name type="common">Pityriasis versicolor infection agent</name>
    <name type="synonym">Pityrosporum furfur</name>
    <dbReference type="NCBI Taxonomy" id="55194"/>
    <lineage>
        <taxon>Eukaryota</taxon>
        <taxon>Fungi</taxon>
        <taxon>Dikarya</taxon>
        <taxon>Basidiomycota</taxon>
        <taxon>Ustilaginomycotina</taxon>
        <taxon>Malasseziomycetes</taxon>
        <taxon>Malasseziales</taxon>
        <taxon>Malasseziaceae</taxon>
        <taxon>Malassezia</taxon>
    </lineage>
</organism>
<evidence type="ECO:0000313" key="2">
    <source>
        <dbReference type="EMBL" id="WFD48979.1"/>
    </source>
</evidence>
<dbReference type="EMBL" id="CP046236">
    <property type="protein sequence ID" value="WFD48979.1"/>
    <property type="molecule type" value="Genomic_DNA"/>
</dbReference>
<keyword evidence="3" id="KW-1185">Reference proteome</keyword>
<name>A0ABY8EV12_MALFU</name>
<evidence type="ECO:0000313" key="3">
    <source>
        <dbReference type="Proteomes" id="UP000818624"/>
    </source>
</evidence>
<reference evidence="2 3" key="1">
    <citation type="journal article" date="2020" name="Elife">
        <title>Loss of centromere function drives karyotype evolution in closely related Malassezia species.</title>
        <authorList>
            <person name="Sankaranarayanan S.R."/>
            <person name="Ianiri G."/>
            <person name="Coelho M.A."/>
            <person name="Reza M.H."/>
            <person name="Thimmappa B.C."/>
            <person name="Ganguly P."/>
            <person name="Vadnala R.N."/>
            <person name="Sun S."/>
            <person name="Siddharthan R."/>
            <person name="Tellgren-Roth C."/>
            <person name="Dawson T.L."/>
            <person name="Heitman J."/>
            <person name="Sanyal K."/>
        </authorList>
    </citation>
    <scope>NUCLEOTIDE SEQUENCE [LARGE SCALE GENOMIC DNA]</scope>
    <source>
        <strain evidence="2">CBS14141</strain>
    </source>
</reference>
<sequence length="115" mass="12218">MTPASLGRSGVGGCTGAPPVPAPSSPRRRRGLLGEYHHSRNLKKKMLAGSAYLSSSNTSPAPRRVSSAVKSSGARHGDGKARAAEVCGTSSPRMRRTSTRIHRSHGRQYGVRLNR</sequence>